<dbReference type="InterPro" id="IPR003672">
    <property type="entry name" value="CobN/Mg_chltase"/>
</dbReference>
<comment type="caution">
    <text evidence="2">The sequence shown here is derived from an EMBL/GenBank/DDBJ whole genome shotgun (WGS) entry which is preliminary data.</text>
</comment>
<dbReference type="GO" id="GO:0009236">
    <property type="term" value="P:cobalamin biosynthetic process"/>
    <property type="evidence" value="ECO:0007669"/>
    <property type="project" value="InterPro"/>
</dbReference>
<evidence type="ECO:0000313" key="2">
    <source>
        <dbReference type="EMBL" id="PDW01596.1"/>
    </source>
</evidence>
<dbReference type="PANTHER" id="PTHR44119:SF4">
    <property type="entry name" value="AEROBIC COBALTOCHELATASE SUBUNIT COBN"/>
    <property type="match status" value="1"/>
</dbReference>
<dbReference type="AlphaFoldDB" id="A0A2A6RFD4"/>
<dbReference type="GO" id="GO:0051116">
    <property type="term" value="F:cobaltochelatase activity"/>
    <property type="evidence" value="ECO:0007669"/>
    <property type="project" value="InterPro"/>
</dbReference>
<proteinExistence type="predicted"/>
<dbReference type="CDD" id="cd10150">
    <property type="entry name" value="CobN_like"/>
    <property type="match status" value="1"/>
</dbReference>
<dbReference type="Proteomes" id="UP000220527">
    <property type="component" value="Unassembled WGS sequence"/>
</dbReference>
<organism evidence="2 3">
    <name type="scientific">Candidatus Viridilinea mediisalina</name>
    <dbReference type="NCBI Taxonomy" id="2024553"/>
    <lineage>
        <taxon>Bacteria</taxon>
        <taxon>Bacillati</taxon>
        <taxon>Chloroflexota</taxon>
        <taxon>Chloroflexia</taxon>
        <taxon>Chloroflexales</taxon>
        <taxon>Chloroflexineae</taxon>
        <taxon>Oscillochloridaceae</taxon>
        <taxon>Candidatus Viridilinea</taxon>
    </lineage>
</organism>
<reference evidence="3" key="1">
    <citation type="submission" date="2017-08" db="EMBL/GenBank/DDBJ databases">
        <authorList>
            <person name="Grouzdev D.S."/>
            <person name="Gaisin V.A."/>
            <person name="Rysina M.S."/>
            <person name="Gorlenko V.M."/>
        </authorList>
    </citation>
    <scope>NUCLEOTIDE SEQUENCE [LARGE SCALE GENOMIC DNA]</scope>
    <source>
        <strain evidence="3">Kir15-3F</strain>
    </source>
</reference>
<dbReference type="PANTHER" id="PTHR44119">
    <property type="entry name" value="MAGNESIUM-CHELATASE SUBUNIT CHLH, CHLOROPLASTIC"/>
    <property type="match status" value="1"/>
</dbReference>
<gene>
    <name evidence="2" type="primary">cobN</name>
    <name evidence="2" type="ORF">CJ255_18345</name>
</gene>
<dbReference type="NCBIfam" id="TIGR02257">
    <property type="entry name" value="cobalto_cobN"/>
    <property type="match status" value="1"/>
</dbReference>
<dbReference type="OrthoDB" id="9757976at2"/>
<dbReference type="RefSeq" id="WP_097645546.1">
    <property type="nucleotide sequence ID" value="NZ_NQWI01000125.1"/>
</dbReference>
<evidence type="ECO:0000313" key="3">
    <source>
        <dbReference type="Proteomes" id="UP000220527"/>
    </source>
</evidence>
<evidence type="ECO:0000259" key="1">
    <source>
        <dbReference type="Pfam" id="PF02514"/>
    </source>
</evidence>
<keyword evidence="3" id="KW-1185">Reference proteome</keyword>
<dbReference type="InterPro" id="IPR011953">
    <property type="entry name" value="Cobalto_CobN"/>
</dbReference>
<sequence>MTMKFVLLSATGNGIAAARQALLALEPEYPNFFTLQARAASSLTDRAVAERFCDEVVRQADVLIVILHGGAASCPHLALFLTAAREALAYCYVHPSDEDAAALSQEFSSEVGSARFEEVRRYVQFDGTQNWRNLLCLLAATRGVALPHDPPQPQPSEALYHPATGIAATLEAHLAARGTSAAALRQTGQPVVGLCFYPGYYEDDNLAWADAIIREVERQGGFPLVCFYMRMPDPIRKNRISDWVVENYFMHEGEPLIHVLLNTMHFSIRLATPAVADAYARLGVPVLQAMLLYLSHDDWWASMQGTTMMEVTSNAAQPEFDGVLIAFPVSTHEARPADALTGATLYTHQPIPERVAAMVRLALRWATLRLRPNEAKRVGIILHNYPATNERIGCATGLDSLESVVKIVNMLANEGYQVDHTYASGEELIAELLAHATNDERWQTPDALAARAVALAAPEQYAPWVAHLPAERRSEMERDWGAFPGPILAHNGQVIINGIINGNMYIGMQPPRGFAHDADKVHDPLLPPPPAYLLSYRWLRDTFQADALLHIGTHGTLEWMPGKALALSSHCYPDLAIMDLPNIYPYIINNPGEGVQAKRRSYACVDDYLIPAMTSADRYEHLATLDTQLLEYMQMAAMNPVQLPILARTIWAQTVACNLDRDMAVDEASAFADFDAFVHRLHAYLCELADAAISDGLHTLGEAPEGAQLVEFLVQLVRLPNGDVPSLRELLARQWGYDYDTLLAQRGERDPSGRFPTYGTALEAIHAEALRILAAICAGDTSGCDEEPLAPVLCYVRDLLIPRLMQTSDELSTISAALRGRHILPGGSGAPTRGMADVLPSGRNFYTVDPQKVPSPAAWAIGVGLGDTMVERYRNETGSLPDTIGMVVWSTPTMRTMGEDIAQILYLMGVRPRWNGQSGRVEGVEPIPLDQLKFPRIDVTLRISGLFRDTFPNLMALVDDAVQMVAMLDEPPERNSVRRNVLRDRDELMQRGLDPEAALRDASFRIFTEPPGGYGTGISELIELREWQDRSELADIFISWGGYAYGRGVHGVARHATFRQRLAGIQLVVKNEDTREYDLYSDDDWAGYLGGFGLAVKTVAGRAPLAYSGDASDPQRLLYRDTQQESRRIFRTRILNPKWIAGLQRHGFKGAGDMAHTMDNVFIWDAVGDVVEDWMYEDLAQRYVLDAAMQQWMREVNPHALESILARLLEAIQRDMWHADADMEARLRHIYLEVEGEIEERTD</sequence>
<protein>
    <submittedName>
        <fullName evidence="2">Cobaltochelatase subunit CobN</fullName>
    </submittedName>
</protein>
<name>A0A2A6RFD4_9CHLR</name>
<dbReference type="Pfam" id="PF02514">
    <property type="entry name" value="CobN-Mg_chel"/>
    <property type="match status" value="1"/>
</dbReference>
<feature type="domain" description="CobN/magnesium chelatase" evidence="1">
    <location>
        <begin position="121"/>
        <end position="1222"/>
    </location>
</feature>
<dbReference type="EMBL" id="NQWI01000125">
    <property type="protein sequence ID" value="PDW01596.1"/>
    <property type="molecule type" value="Genomic_DNA"/>
</dbReference>
<accession>A0A2A6RFD4</accession>